<keyword evidence="2" id="KW-1185">Reference proteome</keyword>
<dbReference type="Proteomes" id="UP001205486">
    <property type="component" value="Unassembled WGS sequence"/>
</dbReference>
<proteinExistence type="predicted"/>
<name>A0ACC6AKP1_NITWI</name>
<organism evidence="1 2">
    <name type="scientific">Nitrobacter winogradskyi</name>
    <name type="common">Nitrobacter agilis</name>
    <dbReference type="NCBI Taxonomy" id="913"/>
    <lineage>
        <taxon>Bacteria</taxon>
        <taxon>Pseudomonadati</taxon>
        <taxon>Pseudomonadota</taxon>
        <taxon>Alphaproteobacteria</taxon>
        <taxon>Hyphomicrobiales</taxon>
        <taxon>Nitrobacteraceae</taxon>
        <taxon>Nitrobacter</taxon>
    </lineage>
</organism>
<reference evidence="1" key="1">
    <citation type="submission" date="2022-03" db="EMBL/GenBank/DDBJ databases">
        <title>Interactions between chemoautotrophic and heterotrophic bacteria.</title>
        <authorList>
            <person name="Santoro A."/>
        </authorList>
    </citation>
    <scope>NUCLEOTIDE SEQUENCE</scope>
    <source>
        <strain evidence="1">Nb-106</strain>
    </source>
</reference>
<comment type="caution">
    <text evidence="1">The sequence shown here is derived from an EMBL/GenBank/DDBJ whole genome shotgun (WGS) entry which is preliminary data.</text>
</comment>
<evidence type="ECO:0000313" key="1">
    <source>
        <dbReference type="EMBL" id="MCP2000122.1"/>
    </source>
</evidence>
<accession>A0ACC6AKP1</accession>
<sequence>MEEQRECVKSALGASLKQTLFAIKDVILGRQKFQTIFIPSYRPGGIMKQRISVSWLTCLWLTCLVAFFAAWVPPGRAQPAYSPPFTETLSNHVPLAFGMDPMTAANALGEPLNYMGGSPGNEVFLALLKYGGSNLFNRKDRLYLQFRRGRLVGWKADWGRNWMWR</sequence>
<gene>
    <name evidence="1" type="ORF">J2S34_002570</name>
</gene>
<dbReference type="EMBL" id="JALJZS010000002">
    <property type="protein sequence ID" value="MCP2000122.1"/>
    <property type="molecule type" value="Genomic_DNA"/>
</dbReference>
<evidence type="ECO:0000313" key="2">
    <source>
        <dbReference type="Proteomes" id="UP001205486"/>
    </source>
</evidence>
<protein>
    <submittedName>
        <fullName evidence="1">Uncharacterized protein</fullName>
    </submittedName>
</protein>